<keyword evidence="7" id="KW-0732">Signal</keyword>
<keyword evidence="10 13" id="KW-0472">Membrane</keyword>
<comment type="caution">
    <text evidence="16">The sequence shown here is derived from an EMBL/GenBank/DDBJ whole genome shotgun (WGS) entry which is preliminary data.</text>
</comment>
<organism evidence="16 17">
    <name type="scientific">Populus alba x Populus x berolinensis</name>
    <dbReference type="NCBI Taxonomy" id="444605"/>
    <lineage>
        <taxon>Eukaryota</taxon>
        <taxon>Viridiplantae</taxon>
        <taxon>Streptophyta</taxon>
        <taxon>Embryophyta</taxon>
        <taxon>Tracheophyta</taxon>
        <taxon>Spermatophyta</taxon>
        <taxon>Magnoliopsida</taxon>
        <taxon>eudicotyledons</taxon>
        <taxon>Gunneridae</taxon>
        <taxon>Pentapetalae</taxon>
        <taxon>rosids</taxon>
        <taxon>fabids</taxon>
        <taxon>Malpighiales</taxon>
        <taxon>Salicaceae</taxon>
        <taxon>Saliceae</taxon>
        <taxon>Populus</taxon>
    </lineage>
</organism>
<dbReference type="EMBL" id="JAQIZT010000002">
    <property type="protein sequence ID" value="KAJ7008888.1"/>
    <property type="molecule type" value="Genomic_DNA"/>
</dbReference>
<name>A0AAD6WDL1_9ROSI</name>
<reference evidence="16" key="1">
    <citation type="journal article" date="2023" name="Mol. Ecol. Resour.">
        <title>Chromosome-level genome assembly of a triploid poplar Populus alba 'Berolinensis'.</title>
        <authorList>
            <person name="Chen S."/>
            <person name="Yu Y."/>
            <person name="Wang X."/>
            <person name="Wang S."/>
            <person name="Zhang T."/>
            <person name="Zhou Y."/>
            <person name="He R."/>
            <person name="Meng N."/>
            <person name="Wang Y."/>
            <person name="Liu W."/>
            <person name="Liu Z."/>
            <person name="Liu J."/>
            <person name="Guo Q."/>
            <person name="Huang H."/>
            <person name="Sederoff R.R."/>
            <person name="Wang G."/>
            <person name="Qu G."/>
            <person name="Chen S."/>
        </authorList>
    </citation>
    <scope>NUCLEOTIDE SEQUENCE</scope>
    <source>
        <strain evidence="16">SC-2020</strain>
    </source>
</reference>
<evidence type="ECO:0000256" key="1">
    <source>
        <dbReference type="ARBA" id="ARBA00001970"/>
    </source>
</evidence>
<evidence type="ECO:0000313" key="16">
    <source>
        <dbReference type="EMBL" id="KAJ7008888.1"/>
    </source>
</evidence>
<keyword evidence="3" id="KW-0813">Transport</keyword>
<keyword evidence="17" id="KW-1185">Reference proteome</keyword>
<evidence type="ECO:0000256" key="10">
    <source>
        <dbReference type="ARBA" id="ARBA00023136"/>
    </source>
</evidence>
<feature type="domain" description="DOMON" evidence="14">
    <location>
        <begin position="247"/>
        <end position="365"/>
    </location>
</feature>
<feature type="domain" description="DOMON" evidence="14">
    <location>
        <begin position="27"/>
        <end position="142"/>
    </location>
</feature>
<feature type="region of interest" description="Disordered" evidence="12">
    <location>
        <begin position="169"/>
        <end position="205"/>
    </location>
</feature>
<dbReference type="GO" id="GO:0016020">
    <property type="term" value="C:membrane"/>
    <property type="evidence" value="ECO:0007669"/>
    <property type="project" value="UniProtKB-SubCell"/>
</dbReference>
<gene>
    <name evidence="16" type="ORF">NC653_007525</name>
</gene>
<evidence type="ECO:0000256" key="9">
    <source>
        <dbReference type="ARBA" id="ARBA00022989"/>
    </source>
</evidence>
<feature type="transmembrane region" description="Helical" evidence="13">
    <location>
        <begin position="445"/>
        <end position="462"/>
    </location>
</feature>
<dbReference type="AlphaFoldDB" id="A0AAD6WDL1"/>
<comment type="function">
    <text evidence="11">May act as a catecholamine-responsive trans-membrane electron transporter.</text>
</comment>
<evidence type="ECO:0008006" key="18">
    <source>
        <dbReference type="Google" id="ProtNLM"/>
    </source>
</evidence>
<evidence type="ECO:0000256" key="12">
    <source>
        <dbReference type="SAM" id="MobiDB-lite"/>
    </source>
</evidence>
<dbReference type="InterPro" id="IPR005018">
    <property type="entry name" value="DOMON_domain"/>
</dbReference>
<keyword evidence="5 13" id="KW-0812">Transmembrane</keyword>
<protein>
    <recommendedName>
        <fullName evidence="18">Cytochrome b561 and DOMON domain-containing protein</fullName>
    </recommendedName>
</protein>
<comment type="cofactor">
    <cofactor evidence="1">
        <name>heme b</name>
        <dbReference type="ChEBI" id="CHEBI:60344"/>
    </cofactor>
</comment>
<evidence type="ECO:0000259" key="15">
    <source>
        <dbReference type="PROSITE" id="PS50939"/>
    </source>
</evidence>
<dbReference type="CDD" id="cd09629">
    <property type="entry name" value="DOMON_CIL1_like"/>
    <property type="match status" value="2"/>
</dbReference>
<feature type="transmembrane region" description="Helical" evidence="13">
    <location>
        <begin position="214"/>
        <end position="232"/>
    </location>
</feature>
<evidence type="ECO:0000256" key="4">
    <source>
        <dbReference type="ARBA" id="ARBA00022617"/>
    </source>
</evidence>
<evidence type="ECO:0000256" key="6">
    <source>
        <dbReference type="ARBA" id="ARBA00022723"/>
    </source>
</evidence>
<feature type="domain" description="Cytochrome b561" evidence="15">
    <location>
        <begin position="374"/>
        <end position="570"/>
    </location>
</feature>
<dbReference type="Gene3D" id="1.20.120.1770">
    <property type="match status" value="1"/>
</dbReference>
<evidence type="ECO:0000256" key="2">
    <source>
        <dbReference type="ARBA" id="ARBA00004141"/>
    </source>
</evidence>
<keyword evidence="9 13" id="KW-1133">Transmembrane helix</keyword>
<evidence type="ECO:0000256" key="13">
    <source>
        <dbReference type="SAM" id="Phobius"/>
    </source>
</evidence>
<comment type="subcellular location">
    <subcellularLocation>
        <location evidence="2">Membrane</location>
        <topology evidence="2">Multi-pass membrane protein</topology>
    </subcellularLocation>
</comment>
<dbReference type="Proteomes" id="UP001164929">
    <property type="component" value="Chromosome 2"/>
</dbReference>
<feature type="transmembrane region" description="Helical" evidence="13">
    <location>
        <begin position="482"/>
        <end position="499"/>
    </location>
</feature>
<keyword evidence="4" id="KW-0408">Iron</keyword>
<dbReference type="Pfam" id="PF04526">
    <property type="entry name" value="DUF568"/>
    <property type="match status" value="2"/>
</dbReference>
<dbReference type="SMART" id="SM00665">
    <property type="entry name" value="B561"/>
    <property type="match status" value="1"/>
</dbReference>
<feature type="compositionally biased region" description="Low complexity" evidence="12">
    <location>
        <begin position="194"/>
        <end position="203"/>
    </location>
</feature>
<evidence type="ECO:0000313" key="17">
    <source>
        <dbReference type="Proteomes" id="UP001164929"/>
    </source>
</evidence>
<keyword evidence="8" id="KW-0249">Electron transport</keyword>
<accession>A0AAD6WDL1</accession>
<evidence type="ECO:0000256" key="8">
    <source>
        <dbReference type="ARBA" id="ARBA00022982"/>
    </source>
</evidence>
<feature type="transmembrane region" description="Helical" evidence="13">
    <location>
        <begin position="546"/>
        <end position="569"/>
    </location>
</feature>
<evidence type="ECO:0000256" key="5">
    <source>
        <dbReference type="ARBA" id="ARBA00022692"/>
    </source>
</evidence>
<dbReference type="GO" id="GO:0046872">
    <property type="term" value="F:metal ion binding"/>
    <property type="evidence" value="ECO:0007669"/>
    <property type="project" value="UniProtKB-KW"/>
</dbReference>
<feature type="transmembrane region" description="Helical" evidence="13">
    <location>
        <begin position="511"/>
        <end position="531"/>
    </location>
</feature>
<feature type="compositionally biased region" description="Polar residues" evidence="12">
    <location>
        <begin position="169"/>
        <end position="178"/>
    </location>
</feature>
<feature type="transmembrane region" description="Helical" evidence="13">
    <location>
        <begin position="415"/>
        <end position="433"/>
    </location>
</feature>
<dbReference type="PROSITE" id="PS50939">
    <property type="entry name" value="CYTOCHROME_B561"/>
    <property type="match status" value="1"/>
</dbReference>
<dbReference type="InterPro" id="IPR006593">
    <property type="entry name" value="Cyt_b561/ferric_Rdtase_TM"/>
</dbReference>
<evidence type="ECO:0000259" key="14">
    <source>
        <dbReference type="PROSITE" id="PS50836"/>
    </source>
</evidence>
<dbReference type="FunFam" id="1.20.120.1770:FF:000007">
    <property type="entry name" value="Cytochrome b561 and DOMON domain-containing protein"/>
    <property type="match status" value="1"/>
</dbReference>
<evidence type="ECO:0000256" key="11">
    <source>
        <dbReference type="ARBA" id="ARBA00053871"/>
    </source>
</evidence>
<proteinExistence type="predicted"/>
<dbReference type="PANTHER" id="PTHR23130:SF195">
    <property type="entry name" value="CYTOCHROME B561 AND DOMON DOMAIN-CONTAINING PROTEIN"/>
    <property type="match status" value="1"/>
</dbReference>
<dbReference type="CDD" id="cd08760">
    <property type="entry name" value="Cyt_b561_FRRS1_like"/>
    <property type="match status" value="1"/>
</dbReference>
<dbReference type="Pfam" id="PF03188">
    <property type="entry name" value="Cytochrom_B561"/>
    <property type="match status" value="1"/>
</dbReference>
<dbReference type="PROSITE" id="PS50836">
    <property type="entry name" value="DOMON"/>
    <property type="match status" value="2"/>
</dbReference>
<evidence type="ECO:0000256" key="3">
    <source>
        <dbReference type="ARBA" id="ARBA00022448"/>
    </source>
</evidence>
<dbReference type="PANTHER" id="PTHR23130">
    <property type="entry name" value="CYTOCHROME B561 AND DOMON DOMAIN-CONTAINING PROTEIN"/>
    <property type="match status" value="1"/>
</dbReference>
<keyword evidence="4" id="KW-0349">Heme</keyword>
<keyword evidence="6" id="KW-0479">Metal-binding</keyword>
<sequence length="583" mass="62907">MPTHSLTCTSQKFTNNNYTTCTDLPVLKSYLHYTYNSSNSSLSVAFIASPAKPDGWTGWGINLNGTGMAGAQVILALKSSKGAPKVKTFNIISYGDIREERLSFDVWDLSAETNATSGEFTIYASVKLPEKVESFNHIWQVGAAVNNGKPVKHEFAAENKDAKATLELTTASKTGKSANTTTPAGGNSTGNGTTGSSNTTTTGGKSGSYRIKEMNVGFCFAVFVLLASFITFKNNNLYTHCLDLPTLSSYLHFTYDAANSTLSVAFFASPAKSNGWISWAINPTVPAMGGAQALVAFKDSKGVMSAKTYNISTSTPYSVVQSELAFDVWDTRAEEESGVMRIFAKIKVPPELAAKGTLNQVWQVGSSVDAAKGGPTIHEMGAPNLNSKGTLDLNGGKSVSSGGLDSRTKRKNIHGVLNAVSWGILFPLGIVIARYLRTFPSADPAWFYLHVSAYAIGVAGWATGIKLGNESKGVRFSLHRNIGIALFALATVQIFALFLRPKKDHKYRLYWNIYHHGVGYAILILGILNVFKGLDILQPGDKWRTIYIIVIAVLGGIAALLELITWIVVLRRKSSKSTKPYEG</sequence>
<evidence type="ECO:0000256" key="7">
    <source>
        <dbReference type="ARBA" id="ARBA00022729"/>
    </source>
</evidence>
<dbReference type="InterPro" id="IPR045265">
    <property type="entry name" value="AIR12_DOMON"/>
</dbReference>